<dbReference type="Proteomes" id="UP001237737">
    <property type="component" value="Unassembled WGS sequence"/>
</dbReference>
<dbReference type="EMBL" id="JAUSSK010000004">
    <property type="protein sequence ID" value="MDQ0010879.1"/>
    <property type="molecule type" value="Genomic_DNA"/>
</dbReference>
<dbReference type="InterPro" id="IPR013249">
    <property type="entry name" value="RNA_pol_sigma70_r4_t2"/>
</dbReference>
<dbReference type="Pfam" id="PF08281">
    <property type="entry name" value="Sigma70_r4_2"/>
    <property type="match status" value="1"/>
</dbReference>
<dbReference type="InterPro" id="IPR013324">
    <property type="entry name" value="RNA_pol_sigma_r3/r4-like"/>
</dbReference>
<dbReference type="Gene3D" id="1.10.1740.10">
    <property type="match status" value="1"/>
</dbReference>
<dbReference type="InterPro" id="IPR036388">
    <property type="entry name" value="WH-like_DNA-bd_sf"/>
</dbReference>
<organism evidence="6 7">
    <name type="scientific">Luteibacter jiangsuensis</name>
    <dbReference type="NCBI Taxonomy" id="637577"/>
    <lineage>
        <taxon>Bacteria</taxon>
        <taxon>Pseudomonadati</taxon>
        <taxon>Pseudomonadota</taxon>
        <taxon>Gammaproteobacteria</taxon>
        <taxon>Lysobacterales</taxon>
        <taxon>Rhodanobacteraceae</taxon>
        <taxon>Luteibacter</taxon>
    </lineage>
</organism>
<keyword evidence="3" id="KW-0731">Sigma factor</keyword>
<evidence type="ECO:0000256" key="4">
    <source>
        <dbReference type="ARBA" id="ARBA00023163"/>
    </source>
</evidence>
<name>A0ABT9T0T6_9GAMM</name>
<evidence type="ECO:0000256" key="1">
    <source>
        <dbReference type="ARBA" id="ARBA00010641"/>
    </source>
</evidence>
<dbReference type="PANTHER" id="PTHR43133:SF25">
    <property type="entry name" value="RNA POLYMERASE SIGMA FACTOR RFAY-RELATED"/>
    <property type="match status" value="1"/>
</dbReference>
<accession>A0ABT9T0T6</accession>
<sequence>MHVADDLVQSCIEQAIVKWSSRRVDGNLYGWLCAILYRQFLDGRRASARFNRWMDILRGDDVDMAPSAEETWEHRSSIERLDDLSAEQRAVLLLVSVEGMTYQDIAESLGVPIGTVMSRLSRARKAFRQAMDATKKPTKFRIVR</sequence>
<comment type="caution">
    <text evidence="6">The sequence shown here is derived from an EMBL/GenBank/DDBJ whole genome shotgun (WGS) entry which is preliminary data.</text>
</comment>
<dbReference type="CDD" id="cd06171">
    <property type="entry name" value="Sigma70_r4"/>
    <property type="match status" value="1"/>
</dbReference>
<protein>
    <submittedName>
        <fullName evidence="6">RNA polymerase sigma-70 factor (ECF subfamily)</fullName>
    </submittedName>
</protein>
<dbReference type="SUPFAM" id="SSF88659">
    <property type="entry name" value="Sigma3 and sigma4 domains of RNA polymerase sigma factors"/>
    <property type="match status" value="1"/>
</dbReference>
<dbReference type="InterPro" id="IPR014284">
    <property type="entry name" value="RNA_pol_sigma-70_dom"/>
</dbReference>
<evidence type="ECO:0000313" key="6">
    <source>
        <dbReference type="EMBL" id="MDQ0010879.1"/>
    </source>
</evidence>
<keyword evidence="2" id="KW-0805">Transcription regulation</keyword>
<dbReference type="InterPro" id="IPR039425">
    <property type="entry name" value="RNA_pol_sigma-70-like"/>
</dbReference>
<evidence type="ECO:0000259" key="5">
    <source>
        <dbReference type="Pfam" id="PF08281"/>
    </source>
</evidence>
<feature type="domain" description="RNA polymerase sigma factor 70 region 4 type 2" evidence="5">
    <location>
        <begin position="79"/>
        <end position="126"/>
    </location>
</feature>
<reference evidence="6 7" key="1">
    <citation type="submission" date="2023-07" db="EMBL/GenBank/DDBJ databases">
        <title>Sorghum-associated microbial communities from plants grown in Nebraska, USA.</title>
        <authorList>
            <person name="Schachtman D."/>
        </authorList>
    </citation>
    <scope>NUCLEOTIDE SEQUENCE [LARGE SCALE GENOMIC DNA]</scope>
    <source>
        <strain evidence="6 7">CC60</strain>
    </source>
</reference>
<dbReference type="SUPFAM" id="SSF88946">
    <property type="entry name" value="Sigma2 domain of RNA polymerase sigma factors"/>
    <property type="match status" value="1"/>
</dbReference>
<dbReference type="InterPro" id="IPR013325">
    <property type="entry name" value="RNA_pol_sigma_r2"/>
</dbReference>
<comment type="similarity">
    <text evidence="1">Belongs to the sigma-70 factor family. ECF subfamily.</text>
</comment>
<dbReference type="PANTHER" id="PTHR43133">
    <property type="entry name" value="RNA POLYMERASE ECF-TYPE SIGMA FACTO"/>
    <property type="match status" value="1"/>
</dbReference>
<evidence type="ECO:0000256" key="2">
    <source>
        <dbReference type="ARBA" id="ARBA00023015"/>
    </source>
</evidence>
<dbReference type="Gene3D" id="1.10.10.10">
    <property type="entry name" value="Winged helix-like DNA-binding domain superfamily/Winged helix DNA-binding domain"/>
    <property type="match status" value="1"/>
</dbReference>
<evidence type="ECO:0000313" key="7">
    <source>
        <dbReference type="Proteomes" id="UP001237737"/>
    </source>
</evidence>
<dbReference type="NCBIfam" id="TIGR02937">
    <property type="entry name" value="sigma70-ECF"/>
    <property type="match status" value="1"/>
</dbReference>
<evidence type="ECO:0000256" key="3">
    <source>
        <dbReference type="ARBA" id="ARBA00023082"/>
    </source>
</evidence>
<gene>
    <name evidence="6" type="ORF">J2T07_003085</name>
</gene>
<keyword evidence="7" id="KW-1185">Reference proteome</keyword>
<keyword evidence="4" id="KW-0804">Transcription</keyword>
<proteinExistence type="inferred from homology"/>